<dbReference type="InterPro" id="IPR050498">
    <property type="entry name" value="Ycf3"/>
</dbReference>
<evidence type="ECO:0000256" key="2">
    <source>
        <dbReference type="ARBA" id="ARBA00022803"/>
    </source>
</evidence>
<evidence type="ECO:0000313" key="3">
    <source>
        <dbReference type="EMBL" id="KKL93346.1"/>
    </source>
</evidence>
<gene>
    <name evidence="3" type="ORF">LCGC14_1875600</name>
</gene>
<evidence type="ECO:0000256" key="1">
    <source>
        <dbReference type="ARBA" id="ARBA00022737"/>
    </source>
</evidence>
<reference evidence="3" key="1">
    <citation type="journal article" date="2015" name="Nature">
        <title>Complex archaea that bridge the gap between prokaryotes and eukaryotes.</title>
        <authorList>
            <person name="Spang A."/>
            <person name="Saw J.H."/>
            <person name="Jorgensen S.L."/>
            <person name="Zaremba-Niedzwiedzka K."/>
            <person name="Martijn J."/>
            <person name="Lind A.E."/>
            <person name="van Eijk R."/>
            <person name="Schleper C."/>
            <person name="Guy L."/>
            <person name="Ettema T.J."/>
        </authorList>
    </citation>
    <scope>NUCLEOTIDE SEQUENCE</scope>
</reference>
<dbReference type="InterPro" id="IPR013105">
    <property type="entry name" value="TPR_2"/>
</dbReference>
<comment type="caution">
    <text evidence="3">The sequence shown here is derived from an EMBL/GenBank/DDBJ whole genome shotgun (WGS) entry which is preliminary data.</text>
</comment>
<sequence length="338" mass="37342">MRISSLATIAVLPVLLALAGCEAISTEMAINHYVAGKLALERQAYQEALAELAQAIEYDPDLSLAHTVIGDIHRKRGNYPLAAAAYEQACRINPYAFRPHYNLGVTYQMLAESAATAQAVSDSFHKAVQVYLRAVTLRPEDFDTNMNLSACYFQRGKYDLAEQYSKACVNISPGNSFARSNLGIIYDAQNLPHDAIRAYKSSLELDTHQPKVLLNLGSTYMRLRRMNEALNAFEMVARQTPTSPSPWVEMGACHYHLKDWPSALAAYEKAVAIDGNSAEGHRGVGVVYMTQFVGDQNNTALQGKALAAWHRSLDIDSNQPDLLRLVRKYTPGFTGPEL</sequence>
<dbReference type="Pfam" id="PF13424">
    <property type="entry name" value="TPR_12"/>
    <property type="match status" value="1"/>
</dbReference>
<dbReference type="Gene3D" id="1.25.40.10">
    <property type="entry name" value="Tetratricopeptide repeat domain"/>
    <property type="match status" value="2"/>
</dbReference>
<dbReference type="PROSITE" id="PS51257">
    <property type="entry name" value="PROKAR_LIPOPROTEIN"/>
    <property type="match status" value="1"/>
</dbReference>
<dbReference type="PANTHER" id="PTHR44858">
    <property type="entry name" value="TETRATRICOPEPTIDE REPEAT PROTEIN 6"/>
    <property type="match status" value="1"/>
</dbReference>
<proteinExistence type="predicted"/>
<keyword evidence="2" id="KW-0802">TPR repeat</keyword>
<protein>
    <submittedName>
        <fullName evidence="3">Uncharacterized protein</fullName>
    </submittedName>
</protein>
<dbReference type="AlphaFoldDB" id="A0A0F9GRV4"/>
<dbReference type="PANTHER" id="PTHR44858:SF1">
    <property type="entry name" value="UDP-N-ACETYLGLUCOSAMINE--PEPTIDE N-ACETYLGLUCOSAMINYLTRANSFERASE SPINDLY-RELATED"/>
    <property type="match status" value="1"/>
</dbReference>
<keyword evidence="1" id="KW-0677">Repeat</keyword>
<name>A0A0F9GRV4_9ZZZZ</name>
<dbReference type="InterPro" id="IPR011990">
    <property type="entry name" value="TPR-like_helical_dom_sf"/>
</dbReference>
<dbReference type="PROSITE" id="PS50005">
    <property type="entry name" value="TPR"/>
    <property type="match status" value="4"/>
</dbReference>
<dbReference type="EMBL" id="LAZR01019214">
    <property type="protein sequence ID" value="KKL93346.1"/>
    <property type="molecule type" value="Genomic_DNA"/>
</dbReference>
<dbReference type="Pfam" id="PF07719">
    <property type="entry name" value="TPR_2"/>
    <property type="match status" value="1"/>
</dbReference>
<dbReference type="Pfam" id="PF13414">
    <property type="entry name" value="TPR_11"/>
    <property type="match status" value="1"/>
</dbReference>
<organism evidence="3">
    <name type="scientific">marine sediment metagenome</name>
    <dbReference type="NCBI Taxonomy" id="412755"/>
    <lineage>
        <taxon>unclassified sequences</taxon>
        <taxon>metagenomes</taxon>
        <taxon>ecological metagenomes</taxon>
    </lineage>
</organism>
<accession>A0A0F9GRV4</accession>
<dbReference type="Pfam" id="PF13176">
    <property type="entry name" value="TPR_7"/>
    <property type="match status" value="1"/>
</dbReference>
<dbReference type="SUPFAM" id="SSF48452">
    <property type="entry name" value="TPR-like"/>
    <property type="match status" value="1"/>
</dbReference>
<dbReference type="InterPro" id="IPR019734">
    <property type="entry name" value="TPR_rpt"/>
</dbReference>
<dbReference type="SMART" id="SM00028">
    <property type="entry name" value="TPR"/>
    <property type="match status" value="7"/>
</dbReference>